<evidence type="ECO:0000313" key="2">
    <source>
        <dbReference type="Proteomes" id="UP000011185"/>
    </source>
</evidence>
<dbReference type="Proteomes" id="UP000011185">
    <property type="component" value="Unassembled WGS sequence"/>
</dbReference>
<name>L7JST7_TRAHO</name>
<dbReference type="AlphaFoldDB" id="L7JST7"/>
<organism evidence="1 2">
    <name type="scientific">Trachipleistophora hominis</name>
    <name type="common">Microsporidian parasite</name>
    <dbReference type="NCBI Taxonomy" id="72359"/>
    <lineage>
        <taxon>Eukaryota</taxon>
        <taxon>Fungi</taxon>
        <taxon>Fungi incertae sedis</taxon>
        <taxon>Microsporidia</taxon>
        <taxon>Pleistophoridae</taxon>
        <taxon>Trachipleistophora</taxon>
    </lineage>
</organism>
<protein>
    <submittedName>
        <fullName evidence="1">Uncharacterized protein</fullName>
    </submittedName>
</protein>
<keyword evidence="2" id="KW-1185">Reference proteome</keyword>
<dbReference type="VEuPathDB" id="MicrosporidiaDB:THOM_3002"/>
<dbReference type="HOGENOM" id="CLU_3419470_0_0_1"/>
<proteinExistence type="predicted"/>
<sequence>MVEGERVVGSVCFGVYRKDDILRKG</sequence>
<reference evidence="1 2" key="1">
    <citation type="journal article" date="2012" name="PLoS Pathog.">
        <title>The genome of the obligate intracellular parasite Trachipleistophora hominis: new insights into microsporidian genome dynamics and reductive evolution.</title>
        <authorList>
            <person name="Heinz E."/>
            <person name="Williams T.A."/>
            <person name="Nakjang S."/>
            <person name="Noel C.J."/>
            <person name="Swan D.C."/>
            <person name="Goldberg A.V."/>
            <person name="Harris S.R."/>
            <person name="Weinmaier T."/>
            <person name="Markert S."/>
            <person name="Becher D."/>
            <person name="Bernhardt J."/>
            <person name="Dagan T."/>
            <person name="Hacker C."/>
            <person name="Lucocq J.M."/>
            <person name="Schweder T."/>
            <person name="Rattei T."/>
            <person name="Hall N."/>
            <person name="Hirt R.P."/>
            <person name="Embley T.M."/>
        </authorList>
    </citation>
    <scope>NUCLEOTIDE SEQUENCE [LARGE SCALE GENOMIC DNA]</scope>
</reference>
<gene>
    <name evidence="1" type="ORF">THOM_3002</name>
</gene>
<accession>L7JST7</accession>
<evidence type="ECO:0000313" key="1">
    <source>
        <dbReference type="EMBL" id="ELQ74106.1"/>
    </source>
</evidence>
<dbReference type="InParanoid" id="L7JST7"/>
<dbReference type="EMBL" id="JH994077">
    <property type="protein sequence ID" value="ELQ74106.1"/>
    <property type="molecule type" value="Genomic_DNA"/>
</dbReference>